<feature type="compositionally biased region" description="Basic and acidic residues" evidence="2">
    <location>
        <begin position="19"/>
        <end position="30"/>
    </location>
</feature>
<dbReference type="eggNOG" id="ENOG502S361">
    <property type="taxonomic scope" value="Eukaryota"/>
</dbReference>
<evidence type="ECO:0000259" key="4">
    <source>
        <dbReference type="PROSITE" id="PS50089"/>
    </source>
</evidence>
<keyword evidence="1" id="KW-0862">Zinc</keyword>
<dbReference type="SUPFAM" id="SSF57850">
    <property type="entry name" value="RING/U-box"/>
    <property type="match status" value="1"/>
</dbReference>
<feature type="domain" description="RING-type" evidence="4">
    <location>
        <begin position="866"/>
        <end position="906"/>
    </location>
</feature>
<feature type="region of interest" description="Disordered" evidence="2">
    <location>
        <begin position="534"/>
        <end position="565"/>
    </location>
</feature>
<feature type="transmembrane region" description="Helical" evidence="3">
    <location>
        <begin position="425"/>
        <end position="444"/>
    </location>
</feature>
<dbReference type="SMART" id="SM00184">
    <property type="entry name" value="RING"/>
    <property type="match status" value="1"/>
</dbReference>
<feature type="region of interest" description="Disordered" evidence="2">
    <location>
        <begin position="19"/>
        <end position="56"/>
    </location>
</feature>
<dbReference type="GO" id="GO:0008270">
    <property type="term" value="F:zinc ion binding"/>
    <property type="evidence" value="ECO:0007669"/>
    <property type="project" value="UniProtKB-KW"/>
</dbReference>
<keyword evidence="3" id="KW-0812">Transmembrane</keyword>
<reference evidence="5 6" key="1">
    <citation type="journal article" date="2010" name="Science">
        <title>Genomic analysis of organismal complexity in the multicellular green alga Volvox carteri.</title>
        <authorList>
            <person name="Prochnik S.E."/>
            <person name="Umen J."/>
            <person name="Nedelcu A.M."/>
            <person name="Hallmann A."/>
            <person name="Miller S.M."/>
            <person name="Nishii I."/>
            <person name="Ferris P."/>
            <person name="Kuo A."/>
            <person name="Mitros T."/>
            <person name="Fritz-Laylin L.K."/>
            <person name="Hellsten U."/>
            <person name="Chapman J."/>
            <person name="Simakov O."/>
            <person name="Rensing S.A."/>
            <person name="Terry A."/>
            <person name="Pangilinan J."/>
            <person name="Kapitonov V."/>
            <person name="Jurka J."/>
            <person name="Salamov A."/>
            <person name="Shapiro H."/>
            <person name="Schmutz J."/>
            <person name="Grimwood J."/>
            <person name="Lindquist E."/>
            <person name="Lucas S."/>
            <person name="Grigoriev I.V."/>
            <person name="Schmitt R."/>
            <person name="Kirk D."/>
            <person name="Rokhsar D.S."/>
        </authorList>
    </citation>
    <scope>NUCLEOTIDE SEQUENCE [LARGE SCALE GENOMIC DNA]</scope>
    <source>
        <strain evidence="6">f. Nagariensis / Eve</strain>
    </source>
</reference>
<sequence>MQRLRACCEAHCKQQETKAKPSYRSDRVSSVERSLSAQSGSLDESGAVVRGGRNPQGQPARHWIPGIFVALCCVGLQLALLPPPSLALIAASDPDMDTFENVPSQLSASGETAAAPLSSVVSGPKKREIEGCIRKCVPTCIRGGGGAPGLGPISVRKEIVVFKEGFRSRQYCLSECAQLDGRLHCSWWAVFSPTIINHLLHIPMQLLVLSLADYMVYKQIGPPPASTASPGLVLQYTILRHVRVRSHRVDWTNNALESTAIFLAKMLFCNALQRGTLKSTPLRLMFTPIWACWVITFMLLCLKDRTERMFGSSRDLFFIFLLFVAFKVDDGSTFSWRVVFLVPWMWFSGLLLVAAMVFSLLMCFKVWARPRELLLPIGFLLLLLSTVPQFVSYIALVRRLDEEEDSSEDGTGHKTSVASIMWPNALSWFLMWLSAVVIAVALRLKEAVRDALLARGAVWTAHEAMARRLHAERDEAQRRVAELSEEEMSRLVESLMAGKSKPGRLKRVGDNLYKRIASLELALAEQAAAAAAAAGGQSRPLSRSASNASATSRRVDAGGSGGRAAARGASRATSLAAAAADAADGKQDVVSELGGAAQLSAAGVSATAATVAGVAASGTAGTAAGVGGVDGGSSRAAGRSGGGRGGRAGAMSFRHNRVAPAPPPAAAAAAGGGTEGSPSSGQATAAAAEAAAAAGGSAAAGVSVSGLPVRPGSVASAAAATRLRSGGSRSCFMSGAAEGEIAAAGGLDGRDVERPKSTASWQPNAPAKGAGAAAGTAPTTAMRPSSPAAAVAAAAAAAAASTSLGSVATPAPRGAAADGIGSIAVPAVPQAAGASTAIAVAAAAPPGSRARSAPEVAEPDEPENPCVICYDGEATCVFLECGHGGFCRRCAYLMFVRPPSECPSCRATIEQVVEVEPGAAVGQVVQVSFQIYPGGLRSTGMQEGEEQEGEGIRGL</sequence>
<dbReference type="InParanoid" id="D8U9E1"/>
<dbReference type="OrthoDB" id="1711136at2759"/>
<feature type="compositionally biased region" description="Low complexity" evidence="2">
    <location>
        <begin position="534"/>
        <end position="552"/>
    </location>
</feature>
<keyword evidence="3" id="KW-0472">Membrane</keyword>
<evidence type="ECO:0000313" key="5">
    <source>
        <dbReference type="EMBL" id="EFJ43568.1"/>
    </source>
</evidence>
<dbReference type="PANTHER" id="PTHR36006">
    <property type="entry name" value="BNAC02G25390D PROTEIN"/>
    <property type="match status" value="1"/>
</dbReference>
<evidence type="ECO:0000256" key="2">
    <source>
        <dbReference type="SAM" id="MobiDB-lite"/>
    </source>
</evidence>
<feature type="compositionally biased region" description="Low complexity" evidence="2">
    <location>
        <begin position="763"/>
        <end position="781"/>
    </location>
</feature>
<feature type="compositionally biased region" description="Polar residues" evidence="2">
    <location>
        <begin position="31"/>
        <end position="42"/>
    </location>
</feature>
<dbReference type="EMBL" id="GL378371">
    <property type="protein sequence ID" value="EFJ43568.1"/>
    <property type="molecule type" value="Genomic_DNA"/>
</dbReference>
<protein>
    <recommendedName>
        <fullName evidence="4">RING-type domain-containing protein</fullName>
    </recommendedName>
</protein>
<feature type="region of interest" description="Disordered" evidence="2">
    <location>
        <begin position="623"/>
        <end position="683"/>
    </location>
</feature>
<keyword evidence="1" id="KW-0863">Zinc-finger</keyword>
<feature type="transmembrane region" description="Helical" evidence="3">
    <location>
        <begin position="373"/>
        <end position="396"/>
    </location>
</feature>
<dbReference type="GeneID" id="9616237"/>
<feature type="transmembrane region" description="Helical" evidence="3">
    <location>
        <begin position="282"/>
        <end position="302"/>
    </location>
</feature>
<evidence type="ECO:0000313" key="6">
    <source>
        <dbReference type="Proteomes" id="UP000001058"/>
    </source>
</evidence>
<keyword evidence="6" id="KW-1185">Reference proteome</keyword>
<dbReference type="KEGG" id="vcn:VOLCADRAFT_96168"/>
<dbReference type="AlphaFoldDB" id="D8U9E1"/>
<dbReference type="PANTHER" id="PTHR36006:SF2">
    <property type="entry name" value="OS06G0704200 PROTEIN"/>
    <property type="match status" value="1"/>
</dbReference>
<dbReference type="Pfam" id="PF13920">
    <property type="entry name" value="zf-C3HC4_3"/>
    <property type="match status" value="1"/>
</dbReference>
<proteinExistence type="predicted"/>
<dbReference type="RefSeq" id="XP_002955268.1">
    <property type="nucleotide sequence ID" value="XM_002955222.1"/>
</dbReference>
<feature type="region of interest" description="Disordered" evidence="2">
    <location>
        <begin position="744"/>
        <end position="783"/>
    </location>
</feature>
<dbReference type="PROSITE" id="PS50089">
    <property type="entry name" value="ZF_RING_2"/>
    <property type="match status" value="1"/>
</dbReference>
<keyword evidence="3" id="KW-1133">Transmembrane helix</keyword>
<evidence type="ECO:0000256" key="3">
    <source>
        <dbReference type="SAM" id="Phobius"/>
    </source>
</evidence>
<dbReference type="InterPro" id="IPR013083">
    <property type="entry name" value="Znf_RING/FYVE/PHD"/>
</dbReference>
<name>D8U9E1_VOLCA</name>
<dbReference type="Proteomes" id="UP000001058">
    <property type="component" value="Unassembled WGS sequence"/>
</dbReference>
<organism evidence="6">
    <name type="scientific">Volvox carteri f. nagariensis</name>
    <dbReference type="NCBI Taxonomy" id="3068"/>
    <lineage>
        <taxon>Eukaryota</taxon>
        <taxon>Viridiplantae</taxon>
        <taxon>Chlorophyta</taxon>
        <taxon>core chlorophytes</taxon>
        <taxon>Chlorophyceae</taxon>
        <taxon>CS clade</taxon>
        <taxon>Chlamydomonadales</taxon>
        <taxon>Volvocaceae</taxon>
        <taxon>Volvox</taxon>
    </lineage>
</organism>
<accession>D8U9E1</accession>
<gene>
    <name evidence="5" type="ORF">VOLCADRAFT_96168</name>
</gene>
<feature type="compositionally biased region" description="Gly residues" evidence="2">
    <location>
        <begin position="639"/>
        <end position="648"/>
    </location>
</feature>
<feature type="transmembrane region" description="Helical" evidence="3">
    <location>
        <begin position="338"/>
        <end position="361"/>
    </location>
</feature>
<dbReference type="Gene3D" id="3.30.40.10">
    <property type="entry name" value="Zinc/RING finger domain, C3HC4 (zinc finger)"/>
    <property type="match status" value="1"/>
</dbReference>
<keyword evidence="1" id="KW-0479">Metal-binding</keyword>
<dbReference type="InterPro" id="IPR001841">
    <property type="entry name" value="Znf_RING"/>
</dbReference>
<evidence type="ECO:0000256" key="1">
    <source>
        <dbReference type="PROSITE-ProRule" id="PRU00175"/>
    </source>
</evidence>